<dbReference type="PANTHER" id="PTHR10796:SF92">
    <property type="entry name" value="PATCHED-RELATED, ISOFORM A"/>
    <property type="match status" value="1"/>
</dbReference>
<dbReference type="GO" id="GO:0030659">
    <property type="term" value="C:cytoplasmic vesicle membrane"/>
    <property type="evidence" value="ECO:0007669"/>
    <property type="project" value="TreeGrafter"/>
</dbReference>
<keyword evidence="4 9" id="KW-0812">Transmembrane</keyword>
<dbReference type="Pfam" id="PF02460">
    <property type="entry name" value="Patched"/>
    <property type="match status" value="1"/>
</dbReference>
<evidence type="ECO:0000256" key="5">
    <source>
        <dbReference type="ARBA" id="ARBA00022989"/>
    </source>
</evidence>
<feature type="compositionally biased region" description="Low complexity" evidence="8">
    <location>
        <begin position="603"/>
        <end position="617"/>
    </location>
</feature>
<accession>A0AAE1NNN6</accession>
<feature type="compositionally biased region" description="Polar residues" evidence="8">
    <location>
        <begin position="686"/>
        <end position="696"/>
    </location>
</feature>
<feature type="transmembrane region" description="Helical" evidence="9">
    <location>
        <begin position="358"/>
        <end position="376"/>
    </location>
</feature>
<evidence type="ECO:0000256" key="6">
    <source>
        <dbReference type="ARBA" id="ARBA00023136"/>
    </source>
</evidence>
<evidence type="ECO:0000313" key="11">
    <source>
        <dbReference type="EMBL" id="KAK4292465.1"/>
    </source>
</evidence>
<feature type="transmembrane region" description="Helical" evidence="9">
    <location>
        <begin position="51"/>
        <end position="79"/>
    </location>
</feature>
<comment type="subcellular location">
    <subcellularLocation>
        <location evidence="1">Cell membrane</location>
        <topology evidence="1">Multi-pass membrane protein</topology>
    </subcellularLocation>
</comment>
<dbReference type="Gene3D" id="1.20.1640.10">
    <property type="entry name" value="Multidrug efflux transporter AcrB transmembrane domain"/>
    <property type="match status" value="1"/>
</dbReference>
<evidence type="ECO:0000313" key="12">
    <source>
        <dbReference type="Proteomes" id="UP001292094"/>
    </source>
</evidence>
<feature type="compositionally biased region" description="Low complexity" evidence="8">
    <location>
        <begin position="576"/>
        <end position="590"/>
    </location>
</feature>
<evidence type="ECO:0000256" key="8">
    <source>
        <dbReference type="SAM" id="MobiDB-lite"/>
    </source>
</evidence>
<feature type="region of interest" description="Disordered" evidence="8">
    <location>
        <begin position="516"/>
        <end position="640"/>
    </location>
</feature>
<keyword evidence="3" id="KW-1003">Cell membrane</keyword>
<feature type="transmembrane region" description="Helical" evidence="9">
    <location>
        <begin position="21"/>
        <end position="45"/>
    </location>
</feature>
<gene>
    <name evidence="11" type="ORF">Pmani_034770</name>
</gene>
<dbReference type="EMBL" id="JAWZYT010004821">
    <property type="protein sequence ID" value="KAK4292465.1"/>
    <property type="molecule type" value="Genomic_DNA"/>
</dbReference>
<dbReference type="Proteomes" id="UP001292094">
    <property type="component" value="Unassembled WGS sequence"/>
</dbReference>
<organism evidence="11 12">
    <name type="scientific">Petrolisthes manimaculis</name>
    <dbReference type="NCBI Taxonomy" id="1843537"/>
    <lineage>
        <taxon>Eukaryota</taxon>
        <taxon>Metazoa</taxon>
        <taxon>Ecdysozoa</taxon>
        <taxon>Arthropoda</taxon>
        <taxon>Crustacea</taxon>
        <taxon>Multicrustacea</taxon>
        <taxon>Malacostraca</taxon>
        <taxon>Eumalacostraca</taxon>
        <taxon>Eucarida</taxon>
        <taxon>Decapoda</taxon>
        <taxon>Pleocyemata</taxon>
        <taxon>Anomura</taxon>
        <taxon>Galatheoidea</taxon>
        <taxon>Porcellanidae</taxon>
        <taxon>Petrolisthes</taxon>
    </lineage>
</organism>
<keyword evidence="7" id="KW-0325">Glycoprotein</keyword>
<feature type="transmembrane region" description="Helical" evidence="9">
    <location>
        <begin position="383"/>
        <end position="405"/>
    </location>
</feature>
<comment type="caution">
    <text evidence="11">The sequence shown here is derived from an EMBL/GenBank/DDBJ whole genome shotgun (WGS) entry which is preliminary data.</text>
</comment>
<sequence>MLAAWRRTKLQDSVPDRMAHTFSDAAVSITITSLTDMISFFIGAITPFPCVQIFCLYTGTAVLVTYLWHITFFGGCMALSGYMEKGQRHGVTCRRVKPKSEAVDESSCYKMFCAGGISEADPWHPDDNKPHAFMLFFKNYVARFLNIPAIKALVVMVFLIYLLVACWGCTMVKEGLERRRLSRDDSYSVDFYDQEDMFFREYPYRVQVAITGDVMYSDPETQRELMELHKTFENMSYVAGPLYTESWIRAWLGFLDRNQEFLDLNITTEQEFIDNLREIYLSGPANPFAQDVTFNENYTKIVASRFIIQTYKILDANADKDMMEHLRKVAADSKYNITVFNPFFIYFDQYVLVRTTSIQAISLAAAVMMVVSLIFIPNPLCSLWVAFSIVSIEIGVVGYMTLWGVNLDSISMINLIMCIGFSVDFSAHISYAYLAAKVDTPEERVEECLYALGLPILQGGLSTILGITALILAPSYIFITFFKTVFLVIFFGAMHGIFLLPVLLSLLGPGSCSKKKRSRDANTSVKPLPHPHPFYIHGQDMTVSGHGDPSSLKIPRPHSGTTAHPNSAGPIALGRSGPLLTSGASASLASNKEDGNSLEKDLGLGTSGEESSESSLSKGVTTRRGGPDLVPSSGGRRGLPIMEVYSNNGYVSDDLEADDRRVHERQLHRYGEWEDLRQSYPGPSRPQASPTRRTSASRNDRGSRDSRERSEHRTTSSVARHHSRTSSEPRGRHREHH</sequence>
<keyword evidence="12" id="KW-1185">Reference proteome</keyword>
<dbReference type="GO" id="GO:0005886">
    <property type="term" value="C:plasma membrane"/>
    <property type="evidence" value="ECO:0007669"/>
    <property type="project" value="UniProtKB-SubCell"/>
</dbReference>
<dbReference type="FunFam" id="1.20.1640.10:FF:000013">
    <property type="entry name" value="PaTched Related family"/>
    <property type="match status" value="1"/>
</dbReference>
<evidence type="ECO:0000256" key="1">
    <source>
        <dbReference type="ARBA" id="ARBA00004651"/>
    </source>
</evidence>
<name>A0AAE1NNN6_9EUCA</name>
<dbReference type="InterPro" id="IPR000731">
    <property type="entry name" value="SSD"/>
</dbReference>
<feature type="transmembrane region" description="Helical" evidence="9">
    <location>
        <begin position="485"/>
        <end position="507"/>
    </location>
</feature>
<dbReference type="AlphaFoldDB" id="A0AAE1NNN6"/>
<evidence type="ECO:0000256" key="3">
    <source>
        <dbReference type="ARBA" id="ARBA00022475"/>
    </source>
</evidence>
<dbReference type="InterPro" id="IPR051697">
    <property type="entry name" value="Patched_domain-protein"/>
</dbReference>
<feature type="compositionally biased region" description="Basic and acidic residues" evidence="8">
    <location>
        <begin position="591"/>
        <end position="602"/>
    </location>
</feature>
<keyword evidence="5 9" id="KW-1133">Transmembrane helix</keyword>
<feature type="transmembrane region" description="Helical" evidence="9">
    <location>
        <begin position="448"/>
        <end position="479"/>
    </location>
</feature>
<evidence type="ECO:0000259" key="10">
    <source>
        <dbReference type="PROSITE" id="PS50156"/>
    </source>
</evidence>
<feature type="domain" description="SSD" evidence="10">
    <location>
        <begin position="1"/>
        <end position="79"/>
    </location>
</feature>
<feature type="compositionally biased region" description="Basic and acidic residues" evidence="8">
    <location>
        <begin position="698"/>
        <end position="714"/>
    </location>
</feature>
<evidence type="ECO:0000256" key="7">
    <source>
        <dbReference type="ARBA" id="ARBA00023180"/>
    </source>
</evidence>
<feature type="transmembrane region" description="Helical" evidence="9">
    <location>
        <begin position="144"/>
        <end position="164"/>
    </location>
</feature>
<feature type="transmembrane region" description="Helical" evidence="9">
    <location>
        <begin position="411"/>
        <end position="436"/>
    </location>
</feature>
<feature type="region of interest" description="Disordered" evidence="8">
    <location>
        <begin position="673"/>
        <end position="737"/>
    </location>
</feature>
<dbReference type="SUPFAM" id="SSF82866">
    <property type="entry name" value="Multidrug efflux transporter AcrB transmembrane domain"/>
    <property type="match status" value="2"/>
</dbReference>
<dbReference type="PROSITE" id="PS50156">
    <property type="entry name" value="SSD"/>
    <property type="match status" value="1"/>
</dbReference>
<protein>
    <recommendedName>
        <fullName evidence="10">SSD domain-containing protein</fullName>
    </recommendedName>
</protein>
<reference evidence="11" key="1">
    <citation type="submission" date="2023-11" db="EMBL/GenBank/DDBJ databases">
        <title>Genome assemblies of two species of porcelain crab, Petrolisthes cinctipes and Petrolisthes manimaculis (Anomura: Porcellanidae).</title>
        <authorList>
            <person name="Angst P."/>
        </authorList>
    </citation>
    <scope>NUCLEOTIDE SEQUENCE</scope>
    <source>
        <strain evidence="11">PB745_02</strain>
        <tissue evidence="11">Gill</tissue>
    </source>
</reference>
<proteinExistence type="inferred from homology"/>
<comment type="similarity">
    <text evidence="2">Belongs to the patched family.</text>
</comment>
<dbReference type="InterPro" id="IPR003392">
    <property type="entry name" value="PTHD_SSD"/>
</dbReference>
<keyword evidence="6 9" id="KW-0472">Membrane</keyword>
<evidence type="ECO:0000256" key="4">
    <source>
        <dbReference type="ARBA" id="ARBA00022692"/>
    </source>
</evidence>
<evidence type="ECO:0000256" key="9">
    <source>
        <dbReference type="SAM" id="Phobius"/>
    </source>
</evidence>
<evidence type="ECO:0000256" key="2">
    <source>
        <dbReference type="ARBA" id="ARBA00005585"/>
    </source>
</evidence>
<dbReference type="PANTHER" id="PTHR10796">
    <property type="entry name" value="PATCHED-RELATED"/>
    <property type="match status" value="1"/>
</dbReference>